<evidence type="ECO:0000256" key="7">
    <source>
        <dbReference type="SAM" id="Phobius"/>
    </source>
</evidence>
<gene>
    <name evidence="9" type="ORF">Fi14EGH31_01730</name>
</gene>
<reference evidence="10" key="1">
    <citation type="submission" date="2020-09" db="EMBL/GenBank/DDBJ databases">
        <title>Complete genome sequencing of Faecalibacillus intestinalis strain 14EGH31.</title>
        <authorList>
            <person name="Sakamoto M."/>
            <person name="Murakami T."/>
            <person name="Mori H."/>
        </authorList>
    </citation>
    <scope>NUCLEOTIDE SEQUENCE [LARGE SCALE GENOMIC DNA]</scope>
    <source>
        <strain evidence="10">14EGH31</strain>
    </source>
</reference>
<feature type="transmembrane region" description="Helical" evidence="7">
    <location>
        <begin position="60"/>
        <end position="82"/>
    </location>
</feature>
<dbReference type="PANTHER" id="PTHR47371:SF3">
    <property type="entry name" value="PHOSPHOGLYCEROL TRANSFERASE I"/>
    <property type="match status" value="1"/>
</dbReference>
<dbReference type="InterPro" id="IPR050448">
    <property type="entry name" value="OpgB/LTA_synthase_biosynth"/>
</dbReference>
<keyword evidence="6 7" id="KW-0472">Membrane</keyword>
<dbReference type="EMBL" id="AP024085">
    <property type="protein sequence ID" value="BCL56461.1"/>
    <property type="molecule type" value="Genomic_DNA"/>
</dbReference>
<dbReference type="RefSeq" id="WP_200765037.1">
    <property type="nucleotide sequence ID" value="NZ_AP024085.1"/>
</dbReference>
<feature type="transmembrane region" description="Helical" evidence="7">
    <location>
        <begin position="94"/>
        <end position="112"/>
    </location>
</feature>
<evidence type="ECO:0000259" key="8">
    <source>
        <dbReference type="Pfam" id="PF00884"/>
    </source>
</evidence>
<dbReference type="CDD" id="cd16015">
    <property type="entry name" value="LTA_synthase"/>
    <property type="match status" value="1"/>
</dbReference>
<comment type="subcellular location">
    <subcellularLocation>
        <location evidence="1">Cell membrane</location>
        <topology evidence="1">Multi-pass membrane protein</topology>
    </subcellularLocation>
</comment>
<accession>A0A7I8DV53</accession>
<sequence>MNKKNKFLLFFFTILLFFNILLFLTNIWIFDNFGNVKIQEILFTLLSPTSGTDSSVVYSYILRVLLIAVSFTVLSCFIVLYTRKKSKHFKYIKNISAIFVVVSLFLSCLYTNSRYDIYGYISQKSQTTSIYNKSKKTKKKVKKEEYQGDSTIVYQNPKEINISGSDTNNLIYIYLESIENTFLDTAHGGVKAINCMPELTELALNNTSFSNNELLGGAIPFTGTTWTIASMTSQFTGLPLKVEVANDMDQQNRFMPGAKTIGDILNENGYIQELMIGSQKEFAGTDKFFLQHGFDKICDINSLKQEYSFKSNELNQWGLDDYKLFELAKNEITQLAQTGKFNFTMATIDCHMPKGFLCKYCPNTYENRYENIYACQSKLINSFIDWCKSQSWYENTTIVLVGDHPTMAQQYVNDVPSDYQRTTYNCFINSKVTTDQIKNRQFTHMDMYPTTLAAMGFNIEGNKLALGTNLFSELPTIIEKYGQDYINEEVQKK</sequence>
<dbReference type="Pfam" id="PF00884">
    <property type="entry name" value="Sulfatase"/>
    <property type="match status" value="1"/>
</dbReference>
<evidence type="ECO:0000256" key="4">
    <source>
        <dbReference type="ARBA" id="ARBA00022692"/>
    </source>
</evidence>
<protein>
    <recommendedName>
        <fullName evidence="8">Sulfatase N-terminal domain-containing protein</fullName>
    </recommendedName>
</protein>
<dbReference type="GO" id="GO:0005886">
    <property type="term" value="C:plasma membrane"/>
    <property type="evidence" value="ECO:0007669"/>
    <property type="project" value="UniProtKB-SubCell"/>
</dbReference>
<dbReference type="KEGG" id="fit:Fi14EGH31_01730"/>
<feature type="transmembrane region" description="Helical" evidence="7">
    <location>
        <begin position="7"/>
        <end position="30"/>
    </location>
</feature>
<keyword evidence="3" id="KW-1003">Cell membrane</keyword>
<dbReference type="GeneID" id="70578575"/>
<dbReference type="InterPro" id="IPR017850">
    <property type="entry name" value="Alkaline_phosphatase_core_sf"/>
</dbReference>
<comment type="pathway">
    <text evidence="2">Cell wall biogenesis; lipoteichoic acid biosynthesis.</text>
</comment>
<evidence type="ECO:0000256" key="3">
    <source>
        <dbReference type="ARBA" id="ARBA00022475"/>
    </source>
</evidence>
<organism evidence="9 10">
    <name type="scientific">Faecalibacillus intestinalis</name>
    <dbReference type="NCBI Taxonomy" id="1982626"/>
    <lineage>
        <taxon>Bacteria</taxon>
        <taxon>Bacillati</taxon>
        <taxon>Bacillota</taxon>
        <taxon>Erysipelotrichia</taxon>
        <taxon>Erysipelotrichales</taxon>
        <taxon>Coprobacillaceae</taxon>
        <taxon>Faecalibacillus</taxon>
    </lineage>
</organism>
<keyword evidence="4 7" id="KW-0812">Transmembrane</keyword>
<evidence type="ECO:0000313" key="10">
    <source>
        <dbReference type="Proteomes" id="UP000593842"/>
    </source>
</evidence>
<dbReference type="SUPFAM" id="SSF53649">
    <property type="entry name" value="Alkaline phosphatase-like"/>
    <property type="match status" value="1"/>
</dbReference>
<evidence type="ECO:0000256" key="2">
    <source>
        <dbReference type="ARBA" id="ARBA00004936"/>
    </source>
</evidence>
<dbReference type="PANTHER" id="PTHR47371">
    <property type="entry name" value="LIPOTEICHOIC ACID SYNTHASE"/>
    <property type="match status" value="1"/>
</dbReference>
<name>A0A7I8DV53_9FIRM</name>
<dbReference type="Proteomes" id="UP000593842">
    <property type="component" value="Chromosome"/>
</dbReference>
<evidence type="ECO:0000313" key="9">
    <source>
        <dbReference type="EMBL" id="BCL56461.1"/>
    </source>
</evidence>
<feature type="domain" description="Sulfatase N-terminal" evidence="8">
    <location>
        <begin position="169"/>
        <end position="456"/>
    </location>
</feature>
<dbReference type="Gene3D" id="3.40.720.10">
    <property type="entry name" value="Alkaline Phosphatase, subunit A"/>
    <property type="match status" value="1"/>
</dbReference>
<evidence type="ECO:0000256" key="6">
    <source>
        <dbReference type="ARBA" id="ARBA00023136"/>
    </source>
</evidence>
<proteinExistence type="predicted"/>
<dbReference type="InterPro" id="IPR000917">
    <property type="entry name" value="Sulfatase_N"/>
</dbReference>
<evidence type="ECO:0000256" key="5">
    <source>
        <dbReference type="ARBA" id="ARBA00022989"/>
    </source>
</evidence>
<dbReference type="AlphaFoldDB" id="A0A7I8DV53"/>
<keyword evidence="5 7" id="KW-1133">Transmembrane helix</keyword>
<evidence type="ECO:0000256" key="1">
    <source>
        <dbReference type="ARBA" id="ARBA00004651"/>
    </source>
</evidence>